<comment type="subcellular location">
    <subcellularLocation>
        <location evidence="1">Nucleus</location>
    </subcellularLocation>
</comment>
<protein>
    <recommendedName>
        <fullName evidence="8">WD40 repeat-like protein</fullName>
    </recommendedName>
</protein>
<comment type="caution">
    <text evidence="6">The sequence shown here is derived from an EMBL/GenBank/DDBJ whole genome shotgun (WGS) entry which is preliminary data.</text>
</comment>
<feature type="repeat" description="WD" evidence="5">
    <location>
        <begin position="17"/>
        <end position="58"/>
    </location>
</feature>
<dbReference type="InterPro" id="IPR036322">
    <property type="entry name" value="WD40_repeat_dom_sf"/>
</dbReference>
<evidence type="ECO:0000256" key="4">
    <source>
        <dbReference type="ARBA" id="ARBA00023242"/>
    </source>
</evidence>
<dbReference type="SUPFAM" id="SSF50978">
    <property type="entry name" value="WD40 repeat-like"/>
    <property type="match status" value="1"/>
</dbReference>
<evidence type="ECO:0000256" key="3">
    <source>
        <dbReference type="ARBA" id="ARBA00022737"/>
    </source>
</evidence>
<evidence type="ECO:0000313" key="7">
    <source>
        <dbReference type="Proteomes" id="UP000807025"/>
    </source>
</evidence>
<keyword evidence="3" id="KW-0677">Repeat</keyword>
<keyword evidence="7" id="KW-1185">Reference proteome</keyword>
<dbReference type="GO" id="GO:0000027">
    <property type="term" value="P:ribosomal large subunit assembly"/>
    <property type="evidence" value="ECO:0007669"/>
    <property type="project" value="TreeGrafter"/>
</dbReference>
<dbReference type="PROSITE" id="PS50082">
    <property type="entry name" value="WD_REPEATS_2"/>
    <property type="match status" value="1"/>
</dbReference>
<keyword evidence="2 5" id="KW-0853">WD repeat</keyword>
<sequence>MIRIWDAATGQRVGDALTGHENWVTSVAFSPDGTKIVSASYDKTIRIWDAATRRQLRGAAAFSTTVFSNTAKGHDNYVHANDALYKPRCLPPRLFVRCGEWLYYASNPGFPDTHILWIPPVFRDCIMILYPCLMAISTQKIIFLEIQDIAIGPCWKDIHKPQDISS</sequence>
<keyword evidence="4" id="KW-0539">Nucleus</keyword>
<reference evidence="6" key="1">
    <citation type="submission" date="2020-11" db="EMBL/GenBank/DDBJ databases">
        <authorList>
            <consortium name="DOE Joint Genome Institute"/>
            <person name="Ahrendt S."/>
            <person name="Riley R."/>
            <person name="Andreopoulos W."/>
            <person name="Labutti K."/>
            <person name="Pangilinan J."/>
            <person name="Ruiz-Duenas F.J."/>
            <person name="Barrasa J.M."/>
            <person name="Sanchez-Garcia M."/>
            <person name="Camarero S."/>
            <person name="Miyauchi S."/>
            <person name="Serrano A."/>
            <person name="Linde D."/>
            <person name="Babiker R."/>
            <person name="Drula E."/>
            <person name="Ayuso-Fernandez I."/>
            <person name="Pacheco R."/>
            <person name="Padilla G."/>
            <person name="Ferreira P."/>
            <person name="Barriuso J."/>
            <person name="Kellner H."/>
            <person name="Castanera R."/>
            <person name="Alfaro M."/>
            <person name="Ramirez L."/>
            <person name="Pisabarro A.G."/>
            <person name="Kuo A."/>
            <person name="Tritt A."/>
            <person name="Lipzen A."/>
            <person name="He G."/>
            <person name="Yan M."/>
            <person name="Ng V."/>
            <person name="Cullen D."/>
            <person name="Martin F."/>
            <person name="Rosso M.-N."/>
            <person name="Henrissat B."/>
            <person name="Hibbett D."/>
            <person name="Martinez A.T."/>
            <person name="Grigoriev I.V."/>
        </authorList>
    </citation>
    <scope>NUCLEOTIDE SEQUENCE</scope>
    <source>
        <strain evidence="6">ATCC 90797</strain>
    </source>
</reference>
<evidence type="ECO:0000256" key="1">
    <source>
        <dbReference type="ARBA" id="ARBA00004123"/>
    </source>
</evidence>
<dbReference type="Proteomes" id="UP000807025">
    <property type="component" value="Unassembled WGS sequence"/>
</dbReference>
<dbReference type="Gene3D" id="2.130.10.10">
    <property type="entry name" value="YVTN repeat-like/Quinoprotein amine dehydrogenase"/>
    <property type="match status" value="1"/>
</dbReference>
<evidence type="ECO:0000313" key="6">
    <source>
        <dbReference type="EMBL" id="KAF9489482.1"/>
    </source>
</evidence>
<dbReference type="PANTHER" id="PTHR19848">
    <property type="entry name" value="WD40 REPEAT PROTEIN"/>
    <property type="match status" value="1"/>
</dbReference>
<dbReference type="Pfam" id="PF00400">
    <property type="entry name" value="WD40"/>
    <property type="match status" value="1"/>
</dbReference>
<dbReference type="PROSITE" id="PS50294">
    <property type="entry name" value="WD_REPEATS_REGION"/>
    <property type="match status" value="1"/>
</dbReference>
<dbReference type="InterPro" id="IPR015943">
    <property type="entry name" value="WD40/YVTN_repeat-like_dom_sf"/>
</dbReference>
<dbReference type="OrthoDB" id="6262491at2759"/>
<accession>A0A9P5ZLA4</accession>
<dbReference type="PANTHER" id="PTHR19848:SF0">
    <property type="entry name" value="NOTCHLESS PROTEIN HOMOLOG 1"/>
    <property type="match status" value="1"/>
</dbReference>
<dbReference type="GO" id="GO:0005730">
    <property type="term" value="C:nucleolus"/>
    <property type="evidence" value="ECO:0007669"/>
    <property type="project" value="TreeGrafter"/>
</dbReference>
<dbReference type="InterPro" id="IPR001680">
    <property type="entry name" value="WD40_rpt"/>
</dbReference>
<evidence type="ECO:0000256" key="2">
    <source>
        <dbReference type="ARBA" id="ARBA00022574"/>
    </source>
</evidence>
<dbReference type="EMBL" id="MU154670">
    <property type="protein sequence ID" value="KAF9489482.1"/>
    <property type="molecule type" value="Genomic_DNA"/>
</dbReference>
<dbReference type="AlphaFoldDB" id="A0A9P5ZLA4"/>
<dbReference type="SMART" id="SM00320">
    <property type="entry name" value="WD40"/>
    <property type="match status" value="1"/>
</dbReference>
<evidence type="ECO:0008006" key="8">
    <source>
        <dbReference type="Google" id="ProtNLM"/>
    </source>
</evidence>
<evidence type="ECO:0000256" key="5">
    <source>
        <dbReference type="PROSITE-ProRule" id="PRU00221"/>
    </source>
</evidence>
<organism evidence="6 7">
    <name type="scientific">Pleurotus eryngii</name>
    <name type="common">Boletus of the steppes</name>
    <dbReference type="NCBI Taxonomy" id="5323"/>
    <lineage>
        <taxon>Eukaryota</taxon>
        <taxon>Fungi</taxon>
        <taxon>Dikarya</taxon>
        <taxon>Basidiomycota</taxon>
        <taxon>Agaricomycotina</taxon>
        <taxon>Agaricomycetes</taxon>
        <taxon>Agaricomycetidae</taxon>
        <taxon>Agaricales</taxon>
        <taxon>Pleurotineae</taxon>
        <taxon>Pleurotaceae</taxon>
        <taxon>Pleurotus</taxon>
    </lineage>
</organism>
<proteinExistence type="predicted"/>
<gene>
    <name evidence="6" type="ORF">BDN71DRAFT_1512103</name>
</gene>
<name>A0A9P5ZLA4_PLEER</name>